<keyword evidence="1" id="KW-1133">Transmembrane helix</keyword>
<proteinExistence type="predicted"/>
<gene>
    <name evidence="2" type="ORF">V5799_007190</name>
</gene>
<protein>
    <submittedName>
        <fullName evidence="2">Uncharacterized protein</fullName>
    </submittedName>
</protein>
<sequence length="177" mass="19608">MAVQPSEVNDSEKPGKLCSDEELKEAQKELDHMKKKIGIILDSALEKAAAKKVYGSLRRQRVSPSTTAMRRTSSLKVPRPRHTMASTLLRQQMLSLPPEEPETKDVLTQTTDLPAGKPRVVWSIYKTSEAAAQTSFLVSLLQAAAVLIIAANFPILLQAIALINMRRSRSAIKRYQA</sequence>
<dbReference type="AlphaFoldDB" id="A0AAQ4DU86"/>
<accession>A0AAQ4DU86</accession>
<comment type="caution">
    <text evidence="2">The sequence shown here is derived from an EMBL/GenBank/DDBJ whole genome shotgun (WGS) entry which is preliminary data.</text>
</comment>
<name>A0AAQ4DU86_AMBAM</name>
<feature type="transmembrane region" description="Helical" evidence="1">
    <location>
        <begin position="136"/>
        <end position="163"/>
    </location>
</feature>
<keyword evidence="1" id="KW-0812">Transmembrane</keyword>
<keyword evidence="1" id="KW-0472">Membrane</keyword>
<organism evidence="2 3">
    <name type="scientific">Amblyomma americanum</name>
    <name type="common">Lone star tick</name>
    <dbReference type="NCBI Taxonomy" id="6943"/>
    <lineage>
        <taxon>Eukaryota</taxon>
        <taxon>Metazoa</taxon>
        <taxon>Ecdysozoa</taxon>
        <taxon>Arthropoda</taxon>
        <taxon>Chelicerata</taxon>
        <taxon>Arachnida</taxon>
        <taxon>Acari</taxon>
        <taxon>Parasitiformes</taxon>
        <taxon>Ixodida</taxon>
        <taxon>Ixodoidea</taxon>
        <taxon>Ixodidae</taxon>
        <taxon>Amblyomminae</taxon>
        <taxon>Amblyomma</taxon>
    </lineage>
</organism>
<evidence type="ECO:0000256" key="1">
    <source>
        <dbReference type="SAM" id="Phobius"/>
    </source>
</evidence>
<dbReference type="Proteomes" id="UP001321473">
    <property type="component" value="Unassembled WGS sequence"/>
</dbReference>
<evidence type="ECO:0000313" key="2">
    <source>
        <dbReference type="EMBL" id="KAK8766026.1"/>
    </source>
</evidence>
<dbReference type="EMBL" id="JARKHS020026777">
    <property type="protein sequence ID" value="KAK8766026.1"/>
    <property type="molecule type" value="Genomic_DNA"/>
</dbReference>
<reference evidence="2 3" key="1">
    <citation type="journal article" date="2023" name="Arcadia Sci">
        <title>De novo assembly of a long-read Amblyomma americanum tick genome.</title>
        <authorList>
            <person name="Chou S."/>
            <person name="Poskanzer K.E."/>
            <person name="Rollins M."/>
            <person name="Thuy-Boun P.S."/>
        </authorList>
    </citation>
    <scope>NUCLEOTIDE SEQUENCE [LARGE SCALE GENOMIC DNA]</scope>
    <source>
        <strain evidence="2">F_SG_1</strain>
        <tissue evidence="2">Salivary glands</tissue>
    </source>
</reference>
<evidence type="ECO:0000313" key="3">
    <source>
        <dbReference type="Proteomes" id="UP001321473"/>
    </source>
</evidence>
<keyword evidence="3" id="KW-1185">Reference proteome</keyword>